<accession>A0ABT3L318</accession>
<comment type="catalytic activity">
    <reaction evidence="6">
        <text>Exonucleolytic cleavage in either 5'- to 3'- or 3'- to 5'-direction to yield nucleoside 5'-phosphates.</text>
        <dbReference type="EC" id="3.1.11.6"/>
    </reaction>
</comment>
<dbReference type="PANTHER" id="PTHR34137">
    <property type="entry name" value="EXODEOXYRIBONUCLEASE 7 SMALL SUBUNIT"/>
    <property type="match status" value="1"/>
</dbReference>
<dbReference type="InterPro" id="IPR003761">
    <property type="entry name" value="Exonuc_VII_S"/>
</dbReference>
<dbReference type="HAMAP" id="MF_00337">
    <property type="entry name" value="Exonuc_7_S"/>
    <property type="match status" value="1"/>
</dbReference>
<reference evidence="7 8" key="1">
    <citation type="submission" date="2021-08" db="EMBL/GenBank/DDBJ databases">
        <title>Draft genome sequence of Spirulina subsalsa with high tolerance to salinity and hype-accumulation of phycocyanin.</title>
        <authorList>
            <person name="Pei H."/>
            <person name="Jiang L."/>
        </authorList>
    </citation>
    <scope>NUCLEOTIDE SEQUENCE [LARGE SCALE GENOMIC DNA]</scope>
    <source>
        <strain evidence="7 8">FACHB-351</strain>
    </source>
</reference>
<evidence type="ECO:0000256" key="2">
    <source>
        <dbReference type="ARBA" id="ARBA00022490"/>
    </source>
</evidence>
<dbReference type="SUPFAM" id="SSF116842">
    <property type="entry name" value="XseB-like"/>
    <property type="match status" value="1"/>
</dbReference>
<comment type="subunit">
    <text evidence="6">Heterooligomer composed of large and small subunits.</text>
</comment>
<dbReference type="NCBIfam" id="TIGR01280">
    <property type="entry name" value="xseB"/>
    <property type="match status" value="1"/>
</dbReference>
<evidence type="ECO:0000256" key="3">
    <source>
        <dbReference type="ARBA" id="ARBA00022722"/>
    </source>
</evidence>
<dbReference type="PIRSF" id="PIRSF006488">
    <property type="entry name" value="Exonuc_VII_S"/>
    <property type="match status" value="1"/>
</dbReference>
<dbReference type="Pfam" id="PF02609">
    <property type="entry name" value="Exonuc_VII_S"/>
    <property type="match status" value="1"/>
</dbReference>
<dbReference type="Gene3D" id="1.10.287.1040">
    <property type="entry name" value="Exonuclease VII, small subunit"/>
    <property type="match status" value="1"/>
</dbReference>
<comment type="subcellular location">
    <subcellularLocation>
        <location evidence="6">Cytoplasm</location>
    </subcellularLocation>
</comment>
<evidence type="ECO:0000256" key="6">
    <source>
        <dbReference type="HAMAP-Rule" id="MF_00337"/>
    </source>
</evidence>
<comment type="similarity">
    <text evidence="1 6">Belongs to the XseB family.</text>
</comment>
<dbReference type="RefSeq" id="WP_265263172.1">
    <property type="nucleotide sequence ID" value="NZ_JAIHOM010000014.1"/>
</dbReference>
<keyword evidence="3 6" id="KW-0540">Nuclease</keyword>
<evidence type="ECO:0000256" key="4">
    <source>
        <dbReference type="ARBA" id="ARBA00022801"/>
    </source>
</evidence>
<dbReference type="GO" id="GO:0008855">
    <property type="term" value="F:exodeoxyribonuclease VII activity"/>
    <property type="evidence" value="ECO:0007669"/>
    <property type="project" value="UniProtKB-EC"/>
</dbReference>
<dbReference type="Proteomes" id="UP001526426">
    <property type="component" value="Unassembled WGS sequence"/>
</dbReference>
<organism evidence="7 8">
    <name type="scientific">Spirulina subsalsa FACHB-351</name>
    <dbReference type="NCBI Taxonomy" id="234711"/>
    <lineage>
        <taxon>Bacteria</taxon>
        <taxon>Bacillati</taxon>
        <taxon>Cyanobacteriota</taxon>
        <taxon>Cyanophyceae</taxon>
        <taxon>Spirulinales</taxon>
        <taxon>Spirulinaceae</taxon>
        <taxon>Spirulina</taxon>
    </lineage>
</organism>
<evidence type="ECO:0000256" key="1">
    <source>
        <dbReference type="ARBA" id="ARBA00009998"/>
    </source>
</evidence>
<evidence type="ECO:0000313" key="8">
    <source>
        <dbReference type="Proteomes" id="UP001526426"/>
    </source>
</evidence>
<comment type="caution">
    <text evidence="7">The sequence shown here is derived from an EMBL/GenBank/DDBJ whole genome shotgun (WGS) entry which is preliminary data.</text>
</comment>
<dbReference type="InterPro" id="IPR037004">
    <property type="entry name" value="Exonuc_VII_ssu_sf"/>
</dbReference>
<name>A0ABT3L318_9CYAN</name>
<evidence type="ECO:0000256" key="5">
    <source>
        <dbReference type="ARBA" id="ARBA00022839"/>
    </source>
</evidence>
<evidence type="ECO:0000313" key="7">
    <source>
        <dbReference type="EMBL" id="MCW6035484.1"/>
    </source>
</evidence>
<dbReference type="EMBL" id="JAIHOM010000014">
    <property type="protein sequence ID" value="MCW6035484.1"/>
    <property type="molecule type" value="Genomic_DNA"/>
</dbReference>
<keyword evidence="5 6" id="KW-0269">Exonuclease</keyword>
<protein>
    <recommendedName>
        <fullName evidence="6">Exodeoxyribonuclease 7 small subunit</fullName>
        <ecNumber evidence="6">3.1.11.6</ecNumber>
    </recommendedName>
    <alternativeName>
        <fullName evidence="6">Exodeoxyribonuclease VII small subunit</fullName>
        <shortName evidence="6">Exonuclease VII small subunit</shortName>
    </alternativeName>
</protein>
<comment type="function">
    <text evidence="6">Bidirectionally degrades single-stranded DNA into large acid-insoluble oligonucleotides, which are then degraded further into small acid-soluble oligonucleotides.</text>
</comment>
<dbReference type="EC" id="3.1.11.6" evidence="6"/>
<sequence>MSEWNYETTVQELEAIIQNIESGHLPLEDIFEQFEEAVQHLKKCEDFLNQGQERMTLLIETLDDSVLLD</sequence>
<keyword evidence="4 6" id="KW-0378">Hydrolase</keyword>
<gene>
    <name evidence="6 7" type="primary">xseB</name>
    <name evidence="7" type="ORF">K4A83_04230</name>
</gene>
<dbReference type="PANTHER" id="PTHR34137:SF1">
    <property type="entry name" value="EXODEOXYRIBONUCLEASE 7 SMALL SUBUNIT"/>
    <property type="match status" value="1"/>
</dbReference>
<proteinExistence type="inferred from homology"/>
<keyword evidence="2 6" id="KW-0963">Cytoplasm</keyword>
<keyword evidence="8" id="KW-1185">Reference proteome</keyword>